<reference evidence="2 3" key="1">
    <citation type="submission" date="2020-03" db="EMBL/GenBank/DDBJ databases">
        <title>Sequencing the genomes of 1000 actinobacteria strains.</title>
        <authorList>
            <person name="Klenk H.-P."/>
        </authorList>
    </citation>
    <scope>NUCLEOTIDE SEQUENCE [LARGE SCALE GENOMIC DNA]</scope>
    <source>
        <strain evidence="2 3">DSM 16403</strain>
    </source>
</reference>
<dbReference type="Proteomes" id="UP000547458">
    <property type="component" value="Unassembled WGS sequence"/>
</dbReference>
<dbReference type="EMBL" id="JAATJL010000001">
    <property type="protein sequence ID" value="NJC21168.1"/>
    <property type="molecule type" value="Genomic_DNA"/>
</dbReference>
<evidence type="ECO:0000313" key="3">
    <source>
        <dbReference type="Proteomes" id="UP000547458"/>
    </source>
</evidence>
<dbReference type="AlphaFoldDB" id="A0A846RDH3"/>
<keyword evidence="1" id="KW-1133">Transmembrane helix</keyword>
<keyword evidence="1" id="KW-0812">Transmembrane</keyword>
<proteinExistence type="predicted"/>
<sequence length="201" mass="20902">MSSFGTHARIVRAVATAVVVFFLAAGAHLAGGAALPSPLILAALAAATLLGVTVLARKKLPLPAVLGVLGFGQIALHQAFTTLTTTTACVPATRGHFGTQQVHCASSAAVEHLHAFAVFDSPLMFAAHTAAVAVTALMLYHGETALLLALHWFRPLAARPRLATFLPLADLPLIPAAPARSYLEPLLNIRPLRGPPLITSH</sequence>
<name>A0A846RDH3_9MICC</name>
<gene>
    <name evidence="2" type="ORF">BJ994_000244</name>
</gene>
<dbReference type="RefSeq" id="WP_167990588.1">
    <property type="nucleotide sequence ID" value="NZ_JAATJL010000001.1"/>
</dbReference>
<keyword evidence="3" id="KW-1185">Reference proteome</keyword>
<evidence type="ECO:0000256" key="1">
    <source>
        <dbReference type="SAM" id="Phobius"/>
    </source>
</evidence>
<keyword evidence="1" id="KW-0472">Membrane</keyword>
<protein>
    <submittedName>
        <fullName evidence="2">Uncharacterized protein</fullName>
    </submittedName>
</protein>
<evidence type="ECO:0000313" key="2">
    <source>
        <dbReference type="EMBL" id="NJC21168.1"/>
    </source>
</evidence>
<feature type="transmembrane region" description="Helical" evidence="1">
    <location>
        <begin position="39"/>
        <end position="56"/>
    </location>
</feature>
<accession>A0A846RDH3</accession>
<organism evidence="2 3">
    <name type="scientific">Arthrobacter pigmenti</name>
    <dbReference type="NCBI Taxonomy" id="271432"/>
    <lineage>
        <taxon>Bacteria</taxon>
        <taxon>Bacillati</taxon>
        <taxon>Actinomycetota</taxon>
        <taxon>Actinomycetes</taxon>
        <taxon>Micrococcales</taxon>
        <taxon>Micrococcaceae</taxon>
        <taxon>Arthrobacter</taxon>
    </lineage>
</organism>
<comment type="caution">
    <text evidence="2">The sequence shown here is derived from an EMBL/GenBank/DDBJ whole genome shotgun (WGS) entry which is preliminary data.</text>
</comment>